<dbReference type="PANTHER" id="PTHR23240">
    <property type="entry name" value="DNA CROSS-LINK REPAIR PROTEIN PSO2/SNM1-RELATED"/>
    <property type="match status" value="1"/>
</dbReference>
<keyword evidence="1" id="KW-1185">Reference proteome</keyword>
<reference evidence="2" key="2">
    <citation type="submission" date="2017-02" db="UniProtKB">
        <authorList>
            <consortium name="WormBaseParasite"/>
        </authorList>
    </citation>
    <scope>IDENTIFICATION</scope>
</reference>
<dbReference type="PANTHER" id="PTHR23240:SF26">
    <property type="entry name" value="5' EXONUCLEASE APOLLO"/>
    <property type="match status" value="1"/>
</dbReference>
<dbReference type="GO" id="GO:0035312">
    <property type="term" value="F:5'-3' DNA exonuclease activity"/>
    <property type="evidence" value="ECO:0007669"/>
    <property type="project" value="TreeGrafter"/>
</dbReference>
<dbReference type="Proteomes" id="UP000035642">
    <property type="component" value="Unassembled WGS sequence"/>
</dbReference>
<dbReference type="GO" id="GO:0003684">
    <property type="term" value="F:damaged DNA binding"/>
    <property type="evidence" value="ECO:0007669"/>
    <property type="project" value="TreeGrafter"/>
</dbReference>
<sequence>VSSFRTDGEDDVGEENVVPKCGKIIIGKCFIAVDRFVRKDSCKYHFLTHAHVDHYANLNKTWKTPIYCSEITARILPTLMGKKAIPKRLLLPLKVGETHEIEPNFHVGSSVRCREFNLTLKSLEMLPRQFSVEAILGASIPGGSVLCTGDFRADNRLICRFESDSSFKKLAGTYVSKIYFDNTHLDHTDASFPSRTECEEKLMREMEKHRCCNILIPVFRLGREEILEKLSKCYSEVISTSNERLMVRRLCGLNEGEFREDNDSARIRTSHRQPRYVLQALANMKDPKVVIDLSLRGEYNEIIEENLITIPYSDHSSRAEIIDFLSRLRFGELVPISAPMDSQTAEELMKLSKEINRSPLSRTTADVQKDSNTRSIKLGETKGLSSTSPRLKFDFSAFRPADMSVFKMDCGIDLRQYAPGIELQSSISFPRKSIKIVCYDKDGSVVD</sequence>
<dbReference type="STRING" id="6313.A0A0K0CXT8"/>
<accession>A0A0K0CXT8</accession>
<protein>
    <submittedName>
        <fullName evidence="2">DRMBL domain-containing protein</fullName>
    </submittedName>
</protein>
<dbReference type="AlphaFoldDB" id="A0A0K0CXT8"/>
<evidence type="ECO:0000313" key="1">
    <source>
        <dbReference type="Proteomes" id="UP000035642"/>
    </source>
</evidence>
<dbReference type="InterPro" id="IPR036866">
    <property type="entry name" value="RibonucZ/Hydroxyglut_hydro"/>
</dbReference>
<proteinExistence type="predicted"/>
<dbReference type="WBParaSite" id="ACAC_0000242001-mRNA-1">
    <property type="protein sequence ID" value="ACAC_0000242001-mRNA-1"/>
    <property type="gene ID" value="ACAC_0000242001"/>
</dbReference>
<dbReference type="SUPFAM" id="SSF56281">
    <property type="entry name" value="Metallo-hydrolase/oxidoreductase"/>
    <property type="match status" value="1"/>
</dbReference>
<dbReference type="GO" id="GO:0006303">
    <property type="term" value="P:double-strand break repair via nonhomologous end joining"/>
    <property type="evidence" value="ECO:0007669"/>
    <property type="project" value="TreeGrafter"/>
</dbReference>
<evidence type="ECO:0000313" key="2">
    <source>
        <dbReference type="WBParaSite" id="ACAC_0000242001-mRNA-1"/>
    </source>
</evidence>
<reference evidence="1" key="1">
    <citation type="submission" date="2012-09" db="EMBL/GenBank/DDBJ databases">
        <authorList>
            <person name="Martin A.A."/>
        </authorList>
    </citation>
    <scope>NUCLEOTIDE SEQUENCE</scope>
</reference>
<dbReference type="GO" id="GO:0000723">
    <property type="term" value="P:telomere maintenance"/>
    <property type="evidence" value="ECO:0007669"/>
    <property type="project" value="TreeGrafter"/>
</dbReference>
<dbReference type="Gene3D" id="3.40.50.12650">
    <property type="match status" value="1"/>
</dbReference>
<organism evidence="1 2">
    <name type="scientific">Angiostrongylus cantonensis</name>
    <name type="common">Rat lungworm</name>
    <dbReference type="NCBI Taxonomy" id="6313"/>
    <lineage>
        <taxon>Eukaryota</taxon>
        <taxon>Metazoa</taxon>
        <taxon>Ecdysozoa</taxon>
        <taxon>Nematoda</taxon>
        <taxon>Chromadorea</taxon>
        <taxon>Rhabditida</taxon>
        <taxon>Rhabditina</taxon>
        <taxon>Rhabditomorpha</taxon>
        <taxon>Strongyloidea</taxon>
        <taxon>Metastrongylidae</taxon>
        <taxon>Angiostrongylus</taxon>
    </lineage>
</organism>
<dbReference type="GO" id="GO:0036297">
    <property type="term" value="P:interstrand cross-link repair"/>
    <property type="evidence" value="ECO:0007669"/>
    <property type="project" value="TreeGrafter"/>
</dbReference>
<name>A0A0K0CXT8_ANGCA</name>
<dbReference type="Gene3D" id="3.60.15.10">
    <property type="entry name" value="Ribonuclease Z/Hydroxyacylglutathione hydrolase-like"/>
    <property type="match status" value="1"/>
</dbReference>